<evidence type="ECO:0000256" key="1">
    <source>
        <dbReference type="SAM" id="MobiDB-lite"/>
    </source>
</evidence>
<dbReference type="Proteomes" id="UP001476247">
    <property type="component" value="Unassembled WGS sequence"/>
</dbReference>
<comment type="caution">
    <text evidence="2">The sequence shown here is derived from an EMBL/GenBank/DDBJ whole genome shotgun (WGS) entry which is preliminary data.</text>
</comment>
<protein>
    <submittedName>
        <fullName evidence="2">Uncharacterized protein</fullName>
    </submittedName>
</protein>
<dbReference type="EMBL" id="BAABUJ010000007">
    <property type="protein sequence ID" value="GAA5797042.1"/>
    <property type="molecule type" value="Genomic_DNA"/>
</dbReference>
<feature type="compositionally biased region" description="Acidic residues" evidence="1">
    <location>
        <begin position="24"/>
        <end position="34"/>
    </location>
</feature>
<keyword evidence="3" id="KW-1185">Reference proteome</keyword>
<feature type="region of interest" description="Disordered" evidence="1">
    <location>
        <begin position="21"/>
        <end position="53"/>
    </location>
</feature>
<gene>
    <name evidence="2" type="ORF">HPULCUR_002420</name>
</gene>
<reference evidence="2 3" key="1">
    <citation type="submission" date="2024-04" db="EMBL/GenBank/DDBJ databases">
        <title>genome sequences of Mucor flavus KT1a and Helicostylum pulchrum KT1b strains isolation_sourced from the surface of a dry-aged beef.</title>
        <authorList>
            <person name="Toyotome T."/>
            <person name="Hosono M."/>
            <person name="Torimaru M."/>
            <person name="Fukuda K."/>
            <person name="Mikami N."/>
        </authorList>
    </citation>
    <scope>NUCLEOTIDE SEQUENCE [LARGE SCALE GENOMIC DNA]</scope>
    <source>
        <strain evidence="2 3">KT1b</strain>
    </source>
</reference>
<accession>A0ABP9XQJ5</accession>
<sequence>MAENQQTVPVVPEEIMADYWDVAEGNDEEDDEPEIHDFNNNDTSTTKTDENTTKKKANAIRENNLNETWNKYKNILRNVYLTSLNFGEEESFGVTTLRCCPSATRTHTYESIEYCECRPLIASMLLRQPIPADPMDSCVPMALLKHNDEIDDNWEAVLNELNQVRLLNPDDDEAYQDMTIDENKPLLSARDGVEKRDILSEPAFSSAYHTVTHLISKRVEKYDPSTTSAEALKAVRLKGFIPSQECFDLLSCYLPGIQRFACVSDRGNRFDDSEEVPRYYVVDLTHFKSLQKIYFDVQLISTGPQLDSCLVKLEYMDGEKSYYQFKNENDTTFESISLEDIQNNQTSTLSMITFKCEKIEKFTLYGSEKRNIFKIHRGLPQKERDFSYKEDIDYIVGTKIEKKVAKRISPYDT</sequence>
<name>A0ABP9XQJ5_9FUNG</name>
<evidence type="ECO:0000313" key="3">
    <source>
        <dbReference type="Proteomes" id="UP001476247"/>
    </source>
</evidence>
<evidence type="ECO:0000313" key="2">
    <source>
        <dbReference type="EMBL" id="GAA5797042.1"/>
    </source>
</evidence>
<proteinExistence type="predicted"/>
<organism evidence="2 3">
    <name type="scientific">Helicostylum pulchrum</name>
    <dbReference type="NCBI Taxonomy" id="562976"/>
    <lineage>
        <taxon>Eukaryota</taxon>
        <taxon>Fungi</taxon>
        <taxon>Fungi incertae sedis</taxon>
        <taxon>Mucoromycota</taxon>
        <taxon>Mucoromycotina</taxon>
        <taxon>Mucoromycetes</taxon>
        <taxon>Mucorales</taxon>
        <taxon>Mucorineae</taxon>
        <taxon>Mucoraceae</taxon>
        <taxon>Helicostylum</taxon>
    </lineage>
</organism>